<comment type="similarity">
    <text evidence="2 10">Belongs to the glycosyltransferase 31 family.</text>
</comment>
<dbReference type="Proteomes" id="UP001168972">
    <property type="component" value="Unassembled WGS sequence"/>
</dbReference>
<evidence type="ECO:0000256" key="3">
    <source>
        <dbReference type="ARBA" id="ARBA00022676"/>
    </source>
</evidence>
<reference evidence="11" key="1">
    <citation type="journal article" date="2023" name="bioRxiv">
        <title>Scaffold-level genome assemblies of two parasitoid biocontrol wasps reveal the parthenogenesis mechanism and an associated novel virus.</title>
        <authorList>
            <person name="Inwood S."/>
            <person name="Skelly J."/>
            <person name="Guhlin J."/>
            <person name="Harrop T."/>
            <person name="Goldson S."/>
            <person name="Dearden P."/>
        </authorList>
    </citation>
    <scope>NUCLEOTIDE SEQUENCE</scope>
    <source>
        <strain evidence="11">Lincoln</strain>
        <tissue evidence="11">Whole body</tissue>
    </source>
</reference>
<keyword evidence="7 10" id="KW-1133">Transmembrane helix</keyword>
<keyword evidence="12" id="KW-1185">Reference proteome</keyword>
<accession>A0AA39L2Q3</accession>
<keyword evidence="4" id="KW-0808">Transferase</keyword>
<dbReference type="EC" id="2.4.1.-" evidence="10"/>
<name>A0AA39L2Q3_MICHY</name>
<proteinExistence type="inferred from homology"/>
<evidence type="ECO:0000313" key="12">
    <source>
        <dbReference type="Proteomes" id="UP001168972"/>
    </source>
</evidence>
<evidence type="ECO:0000256" key="6">
    <source>
        <dbReference type="ARBA" id="ARBA00022968"/>
    </source>
</evidence>
<evidence type="ECO:0000256" key="10">
    <source>
        <dbReference type="RuleBase" id="RU363063"/>
    </source>
</evidence>
<comment type="caution">
    <text evidence="11">The sequence shown here is derived from an EMBL/GenBank/DDBJ whole genome shotgun (WGS) entry which is preliminary data.</text>
</comment>
<gene>
    <name evidence="11" type="ORF">PV327_000976</name>
</gene>
<evidence type="ECO:0000313" key="11">
    <source>
        <dbReference type="EMBL" id="KAK0182889.1"/>
    </source>
</evidence>
<keyword evidence="8 10" id="KW-0333">Golgi apparatus</keyword>
<dbReference type="GO" id="GO:0008194">
    <property type="term" value="F:UDP-glycosyltransferase activity"/>
    <property type="evidence" value="ECO:0007669"/>
    <property type="project" value="TreeGrafter"/>
</dbReference>
<feature type="transmembrane region" description="Helical" evidence="10">
    <location>
        <begin position="24"/>
        <end position="44"/>
    </location>
</feature>
<dbReference type="InterPro" id="IPR002659">
    <property type="entry name" value="Glyco_trans_31"/>
</dbReference>
<dbReference type="Pfam" id="PF01762">
    <property type="entry name" value="Galactosyl_T"/>
    <property type="match status" value="1"/>
</dbReference>
<keyword evidence="3 10" id="KW-0328">Glycosyltransferase</keyword>
<dbReference type="AlphaFoldDB" id="A0AA39L2Q3"/>
<dbReference type="GO" id="GO:0006493">
    <property type="term" value="P:protein O-linked glycosylation"/>
    <property type="evidence" value="ECO:0007669"/>
    <property type="project" value="TreeGrafter"/>
</dbReference>
<keyword evidence="6 10" id="KW-0735">Signal-anchor</keyword>
<dbReference type="Gene3D" id="3.90.550.50">
    <property type="match status" value="1"/>
</dbReference>
<dbReference type="GO" id="GO:0016758">
    <property type="term" value="F:hexosyltransferase activity"/>
    <property type="evidence" value="ECO:0007669"/>
    <property type="project" value="InterPro"/>
</dbReference>
<keyword evidence="9 10" id="KW-0472">Membrane</keyword>
<evidence type="ECO:0000256" key="2">
    <source>
        <dbReference type="ARBA" id="ARBA00008661"/>
    </source>
</evidence>
<protein>
    <recommendedName>
        <fullName evidence="10">Hexosyltransferase</fullName>
        <ecNumber evidence="10">2.4.1.-</ecNumber>
    </recommendedName>
</protein>
<keyword evidence="5 10" id="KW-0812">Transmembrane</keyword>
<comment type="subcellular location">
    <subcellularLocation>
        <location evidence="1 10">Golgi apparatus membrane</location>
        <topology evidence="1 10">Single-pass type II membrane protein</topology>
    </subcellularLocation>
</comment>
<evidence type="ECO:0000256" key="4">
    <source>
        <dbReference type="ARBA" id="ARBA00022679"/>
    </source>
</evidence>
<evidence type="ECO:0000256" key="7">
    <source>
        <dbReference type="ARBA" id="ARBA00022989"/>
    </source>
</evidence>
<organism evidence="11 12">
    <name type="scientific">Microctonus hyperodae</name>
    <name type="common">Parasitoid wasp</name>
    <dbReference type="NCBI Taxonomy" id="165561"/>
    <lineage>
        <taxon>Eukaryota</taxon>
        <taxon>Metazoa</taxon>
        <taxon>Ecdysozoa</taxon>
        <taxon>Arthropoda</taxon>
        <taxon>Hexapoda</taxon>
        <taxon>Insecta</taxon>
        <taxon>Pterygota</taxon>
        <taxon>Neoptera</taxon>
        <taxon>Endopterygota</taxon>
        <taxon>Hymenoptera</taxon>
        <taxon>Apocrita</taxon>
        <taxon>Ichneumonoidea</taxon>
        <taxon>Braconidae</taxon>
        <taxon>Euphorinae</taxon>
        <taxon>Microctonus</taxon>
    </lineage>
</organism>
<evidence type="ECO:0000256" key="8">
    <source>
        <dbReference type="ARBA" id="ARBA00023034"/>
    </source>
</evidence>
<evidence type="ECO:0000256" key="9">
    <source>
        <dbReference type="ARBA" id="ARBA00023136"/>
    </source>
</evidence>
<dbReference type="PANTHER" id="PTHR11214:SF349">
    <property type="entry name" value="BETA-1,3-GALACTOSYLTRANSFERASE BRN"/>
    <property type="match status" value="1"/>
</dbReference>
<evidence type="ECO:0000256" key="1">
    <source>
        <dbReference type="ARBA" id="ARBA00004323"/>
    </source>
</evidence>
<evidence type="ECO:0000256" key="5">
    <source>
        <dbReference type="ARBA" id="ARBA00022692"/>
    </source>
</evidence>
<sequence>MFCLLEPYIHKCIRLTSRIKLKHVCILFGIIMLMDLFGAFTHIFEKSYNEYFKYPYEGDIFSSIEALKNKKKPDIEPINQYNYSYIHDIKEYCVDNNYHTLRLIFLVKSACENFHRRKAIRNSWGYKKRFFDVPTRTIFLLGKHDNDNELQLKIDEESKTYKDIMQVDFIDSYYNNTIKTMIGFRWAVNYCLNAKYYMFVDDDIYVSVKNVLRFIRNPASYPDYLKEPSRIGSLKREIRKSDMPNFTEKMSINASANIELGEIKNEKKDLNSNEAIDEMNSRVDNILIRNSRQIFDFELPDDVRLFAGYVFISSPHRHKTSKCFYTKHFRFDDIFLGLVAKKADIEPFHCDEFHFYKKDYTKVNYKYVITSHGYGDPSELLNVWNEQKSLGNA</sequence>
<dbReference type="PANTHER" id="PTHR11214">
    <property type="entry name" value="BETA-1,3-N-ACETYLGLUCOSAMINYLTRANSFERASE"/>
    <property type="match status" value="1"/>
</dbReference>
<reference evidence="11" key="2">
    <citation type="submission" date="2023-03" db="EMBL/GenBank/DDBJ databases">
        <authorList>
            <person name="Inwood S.N."/>
            <person name="Skelly J.G."/>
            <person name="Guhlin J."/>
            <person name="Harrop T.W.R."/>
            <person name="Goldson S.G."/>
            <person name="Dearden P.K."/>
        </authorList>
    </citation>
    <scope>NUCLEOTIDE SEQUENCE</scope>
    <source>
        <strain evidence="11">Lincoln</strain>
        <tissue evidence="11">Whole body</tissue>
    </source>
</reference>
<dbReference type="GO" id="GO:0000139">
    <property type="term" value="C:Golgi membrane"/>
    <property type="evidence" value="ECO:0007669"/>
    <property type="project" value="UniProtKB-SubCell"/>
</dbReference>
<dbReference type="EMBL" id="JAQQBR010000001">
    <property type="protein sequence ID" value="KAK0182889.1"/>
    <property type="molecule type" value="Genomic_DNA"/>
</dbReference>